<organism evidence="2">
    <name type="scientific">Rhipicephalus zambeziensis</name>
    <dbReference type="NCBI Taxonomy" id="60191"/>
    <lineage>
        <taxon>Eukaryota</taxon>
        <taxon>Metazoa</taxon>
        <taxon>Ecdysozoa</taxon>
        <taxon>Arthropoda</taxon>
        <taxon>Chelicerata</taxon>
        <taxon>Arachnida</taxon>
        <taxon>Acari</taxon>
        <taxon>Parasitiformes</taxon>
        <taxon>Ixodida</taxon>
        <taxon>Ixodoidea</taxon>
        <taxon>Ixodidae</taxon>
        <taxon>Rhipicephalinae</taxon>
        <taxon>Rhipicephalus</taxon>
        <taxon>Rhipicephalus</taxon>
    </lineage>
</organism>
<dbReference type="AlphaFoldDB" id="A0A224Y8Y0"/>
<accession>A0A224Y8Y0</accession>
<dbReference type="EMBL" id="GFPF01002951">
    <property type="protein sequence ID" value="MAA14097.1"/>
    <property type="molecule type" value="Transcribed_RNA"/>
</dbReference>
<feature type="compositionally biased region" description="Low complexity" evidence="1">
    <location>
        <begin position="153"/>
        <end position="163"/>
    </location>
</feature>
<proteinExistence type="predicted"/>
<evidence type="ECO:0000256" key="1">
    <source>
        <dbReference type="SAM" id="MobiDB-lite"/>
    </source>
</evidence>
<feature type="compositionally biased region" description="Basic and acidic residues" evidence="1">
    <location>
        <begin position="142"/>
        <end position="152"/>
    </location>
</feature>
<feature type="region of interest" description="Disordered" evidence="1">
    <location>
        <begin position="109"/>
        <end position="128"/>
    </location>
</feature>
<feature type="region of interest" description="Disordered" evidence="1">
    <location>
        <begin position="138"/>
        <end position="163"/>
    </location>
</feature>
<reference evidence="2" key="1">
    <citation type="journal article" date="2017" name="Parasit. Vectors">
        <title>Sialotranscriptomics of Rhipicephalus zambeziensis reveals intricate expression profiles of secretory proteins and suggests tight temporal transcriptional regulation during blood-feeding.</title>
        <authorList>
            <person name="de Castro M.H."/>
            <person name="de Klerk D."/>
            <person name="Pienaar R."/>
            <person name="Rees D.J.G."/>
            <person name="Mans B.J."/>
        </authorList>
    </citation>
    <scope>NUCLEOTIDE SEQUENCE</scope>
    <source>
        <tissue evidence="2">Salivary glands</tissue>
    </source>
</reference>
<evidence type="ECO:0000313" key="2">
    <source>
        <dbReference type="EMBL" id="MAA14097.1"/>
    </source>
</evidence>
<feature type="region of interest" description="Disordered" evidence="1">
    <location>
        <begin position="26"/>
        <end position="58"/>
    </location>
</feature>
<sequence>MGRHKKVRTPEEEAAFREARLCAMRERQRQRQADPEYAARALANKRRRRRDDPDYARRVRERDTVYKRMRRQDPVIREAEYERRRARDHDVITLTQVALTARSTRIVQGNHSVQRDQSTSCEKGVSKSTQANIFPPRVSRRTQSEKVQDFHDVSSPSKVPLPSKGEPPLVTFLNRSAIAIRMLLHSNETQQCQAEGVIKQHPSDFRGHRLMAAGPTKVMEGIDAITQCCIAKKVADKTTWCTGISEPELYSAKVSCWTQSEGLEDTDDAS</sequence>
<name>A0A224Y8Y0_9ACAR</name>
<protein>
    <submittedName>
        <fullName evidence="2">Uncharacterized protein</fullName>
    </submittedName>
</protein>